<organism evidence="1">
    <name type="scientific">Candidatus Kentrum sp. LFY</name>
    <dbReference type="NCBI Taxonomy" id="2126342"/>
    <lineage>
        <taxon>Bacteria</taxon>
        <taxon>Pseudomonadati</taxon>
        <taxon>Pseudomonadota</taxon>
        <taxon>Gammaproteobacteria</taxon>
        <taxon>Candidatus Kentrum</taxon>
    </lineage>
</organism>
<dbReference type="AlphaFoldDB" id="A0A450W6V4"/>
<proteinExistence type="predicted"/>
<name>A0A450W6V4_9GAMM</name>
<accession>A0A450W6V4</accession>
<sequence>MTQTVSHYPVEIGRVPVLDETLLSDEVHRIDYLPIESWEENQSTTGLSDQTTFQVTYAHQASHGYSYPDQSMPVLSMTQPPSPPSGCAITRLSTKSAKYDEQYWTGSFWLDAVWGDVGIIAGEDPHTTSLSQSVLSVSSPLGSLDVALAPSSFEEIGRVPVLDETLLSDEIHRFDPIPIDDRIDNKHGVLAIDDTEHISISVHKSLSGFHCSWHAMPILSSTQPLLFASYFHSSV</sequence>
<gene>
    <name evidence="1" type="ORF">BECKLFY1418C_GA0070996_100177</name>
</gene>
<protein>
    <submittedName>
        <fullName evidence="1">Uncharacterized protein</fullName>
    </submittedName>
</protein>
<dbReference type="EMBL" id="CAADFN010000001">
    <property type="protein sequence ID" value="VFK12766.1"/>
    <property type="molecule type" value="Genomic_DNA"/>
</dbReference>
<reference evidence="1" key="1">
    <citation type="submission" date="2019-02" db="EMBL/GenBank/DDBJ databases">
        <authorList>
            <person name="Gruber-Vodicka R. H."/>
            <person name="Seah K. B. B."/>
        </authorList>
    </citation>
    <scope>NUCLEOTIDE SEQUENCE</scope>
    <source>
        <strain evidence="1">BECK_BY7</strain>
    </source>
</reference>
<evidence type="ECO:0000313" key="1">
    <source>
        <dbReference type="EMBL" id="VFK12766.1"/>
    </source>
</evidence>